<organism evidence="1 2">
    <name type="scientific">Paludifilum halophilum</name>
    <dbReference type="NCBI Taxonomy" id="1642702"/>
    <lineage>
        <taxon>Bacteria</taxon>
        <taxon>Bacillati</taxon>
        <taxon>Bacillota</taxon>
        <taxon>Bacilli</taxon>
        <taxon>Bacillales</taxon>
        <taxon>Thermoactinomycetaceae</taxon>
        <taxon>Paludifilum</taxon>
    </lineage>
</organism>
<dbReference type="EMBL" id="NOWF01000009">
    <property type="protein sequence ID" value="OYD06801.1"/>
    <property type="molecule type" value="Genomic_DNA"/>
</dbReference>
<protein>
    <submittedName>
        <fullName evidence="1">Uncharacterized protein</fullName>
    </submittedName>
</protein>
<comment type="caution">
    <text evidence="1">The sequence shown here is derived from an EMBL/GenBank/DDBJ whole genome shotgun (WGS) entry which is preliminary data.</text>
</comment>
<keyword evidence="2" id="KW-1185">Reference proteome</keyword>
<sequence length="124" mass="14746">MQTWQPDTQALEMNQDQSYSFTVGYPSSISIGFTWKGDENVEMKGVGNKEDQFYYNYYYETNPFNGYNIAFYDDKPITVEYSGQYKSLGTLIGLWTRSGFLAEWRAYDDNVKWYSEWKTFIHDY</sequence>
<evidence type="ECO:0000313" key="1">
    <source>
        <dbReference type="EMBL" id="OYD06801.1"/>
    </source>
</evidence>
<evidence type="ECO:0000313" key="2">
    <source>
        <dbReference type="Proteomes" id="UP000215459"/>
    </source>
</evidence>
<accession>A0A235B3I3</accession>
<dbReference type="Proteomes" id="UP000215459">
    <property type="component" value="Unassembled WGS sequence"/>
</dbReference>
<gene>
    <name evidence="1" type="ORF">CHM34_14710</name>
</gene>
<dbReference type="RefSeq" id="WP_094265364.1">
    <property type="nucleotide sequence ID" value="NZ_NOWF01000009.1"/>
</dbReference>
<reference evidence="1 2" key="1">
    <citation type="submission" date="2017-07" db="EMBL/GenBank/DDBJ databases">
        <title>The genome sequence of Paludifilum halophilum highlights mechanisms for microbial adaptation to high salt environemnts.</title>
        <authorList>
            <person name="Belbahri L."/>
        </authorList>
    </citation>
    <scope>NUCLEOTIDE SEQUENCE [LARGE SCALE GENOMIC DNA]</scope>
    <source>
        <strain evidence="1 2">DSM 102817</strain>
    </source>
</reference>
<name>A0A235B3I3_9BACL</name>
<proteinExistence type="predicted"/>
<dbReference type="AlphaFoldDB" id="A0A235B3I3"/>